<dbReference type="Gene3D" id="2.40.10.10">
    <property type="entry name" value="Trypsin-like serine proteases"/>
    <property type="match status" value="1"/>
</dbReference>
<evidence type="ECO:0000256" key="3">
    <source>
        <dbReference type="ARBA" id="ARBA00022801"/>
    </source>
</evidence>
<protein>
    <recommendedName>
        <fullName evidence="7">Peptidase S1 domain-containing protein</fullName>
    </recommendedName>
</protein>
<dbReference type="InterPro" id="IPR009003">
    <property type="entry name" value="Peptidase_S1_PA"/>
</dbReference>
<evidence type="ECO:0000259" key="7">
    <source>
        <dbReference type="PROSITE" id="PS50240"/>
    </source>
</evidence>
<dbReference type="Pfam" id="PF00089">
    <property type="entry name" value="Trypsin"/>
    <property type="match status" value="1"/>
</dbReference>
<keyword evidence="5" id="KW-1015">Disulfide bond</keyword>
<dbReference type="InterPro" id="IPR018114">
    <property type="entry name" value="TRYPSIN_HIS"/>
</dbReference>
<keyword evidence="10" id="KW-1185">Reference proteome</keyword>
<sequence>MFLPKGCGLSTIPDAGVPREELSKIVGGWEALPHEFPYQVTLKTVTGSMFCGGSIISSRHVLTAAHCTAGRQPSMLVVGLGEHDRQNAGSEYRAATVDQINQHPEYNPLTIVNDVSVLTLTAEIVFSDGRRMVCPPSRTTSGNADGYAGETLIVSGWGSQSEGGSVADILRAVDVIGLTIQQCRETSYNPSSIADGMNCAGVEAGGKDACQGDSGGPLVFKNGEAFEKVGIVSWGQGCARVGYPGVYADTIYYLDWITANMP</sequence>
<dbReference type="MEROPS" id="S01.B38"/>
<organism evidence="8">
    <name type="scientific">Capitella teleta</name>
    <name type="common">Polychaete worm</name>
    <dbReference type="NCBI Taxonomy" id="283909"/>
    <lineage>
        <taxon>Eukaryota</taxon>
        <taxon>Metazoa</taxon>
        <taxon>Spiralia</taxon>
        <taxon>Lophotrochozoa</taxon>
        <taxon>Annelida</taxon>
        <taxon>Polychaeta</taxon>
        <taxon>Sedentaria</taxon>
        <taxon>Scolecida</taxon>
        <taxon>Capitellidae</taxon>
        <taxon>Capitella</taxon>
    </lineage>
</organism>
<reference evidence="10" key="1">
    <citation type="submission" date="2012-12" db="EMBL/GenBank/DDBJ databases">
        <authorList>
            <person name="Hellsten U."/>
            <person name="Grimwood J."/>
            <person name="Chapman J.A."/>
            <person name="Shapiro H."/>
            <person name="Aerts A."/>
            <person name="Otillar R.P."/>
            <person name="Terry A.Y."/>
            <person name="Boore J.L."/>
            <person name="Simakov O."/>
            <person name="Marletaz F."/>
            <person name="Cho S.-J."/>
            <person name="Edsinger-Gonzales E."/>
            <person name="Havlak P."/>
            <person name="Kuo D.-H."/>
            <person name="Larsson T."/>
            <person name="Lv J."/>
            <person name="Arendt D."/>
            <person name="Savage R."/>
            <person name="Osoegawa K."/>
            <person name="de Jong P."/>
            <person name="Lindberg D.R."/>
            <person name="Seaver E.C."/>
            <person name="Weisblat D.A."/>
            <person name="Putnam N.H."/>
            <person name="Grigoriev I.V."/>
            <person name="Rokhsar D.S."/>
        </authorList>
    </citation>
    <scope>NUCLEOTIDE SEQUENCE</scope>
    <source>
        <strain evidence="10">I ESC-2004</strain>
    </source>
</reference>
<dbReference type="PANTHER" id="PTHR24252">
    <property type="entry name" value="ACROSIN-RELATED"/>
    <property type="match status" value="1"/>
</dbReference>
<keyword evidence="4 6" id="KW-0720">Serine protease</keyword>
<evidence type="ECO:0000313" key="10">
    <source>
        <dbReference type="Proteomes" id="UP000014760"/>
    </source>
</evidence>
<dbReference type="SUPFAM" id="SSF50494">
    <property type="entry name" value="Trypsin-like serine proteases"/>
    <property type="match status" value="1"/>
</dbReference>
<dbReference type="EMBL" id="AMQN01011011">
    <property type="status" value="NOT_ANNOTATED_CDS"/>
    <property type="molecule type" value="Genomic_DNA"/>
</dbReference>
<dbReference type="EMBL" id="KB308639">
    <property type="protein sequence ID" value="ELT97142.1"/>
    <property type="molecule type" value="Genomic_DNA"/>
</dbReference>
<dbReference type="GO" id="GO:0004252">
    <property type="term" value="F:serine-type endopeptidase activity"/>
    <property type="evidence" value="ECO:0007669"/>
    <property type="project" value="InterPro"/>
</dbReference>
<keyword evidence="2 6" id="KW-0645">Protease</keyword>
<comment type="similarity">
    <text evidence="1">Belongs to the peptidase S1 family.</text>
</comment>
<reference evidence="9" key="3">
    <citation type="submission" date="2015-06" db="UniProtKB">
        <authorList>
            <consortium name="EnsemblMetazoa"/>
        </authorList>
    </citation>
    <scope>IDENTIFICATION</scope>
</reference>
<dbReference type="PANTHER" id="PTHR24252:SF7">
    <property type="entry name" value="HYALIN"/>
    <property type="match status" value="1"/>
</dbReference>
<dbReference type="InterPro" id="IPR001254">
    <property type="entry name" value="Trypsin_dom"/>
</dbReference>
<dbReference type="PROSITE" id="PS00134">
    <property type="entry name" value="TRYPSIN_HIS"/>
    <property type="match status" value="1"/>
</dbReference>
<evidence type="ECO:0000256" key="4">
    <source>
        <dbReference type="ARBA" id="ARBA00022825"/>
    </source>
</evidence>
<dbReference type="Proteomes" id="UP000014760">
    <property type="component" value="Unassembled WGS sequence"/>
</dbReference>
<dbReference type="HOGENOM" id="CLU_006842_7_0_1"/>
<evidence type="ECO:0000313" key="9">
    <source>
        <dbReference type="EnsemblMetazoa" id="CapteP103892"/>
    </source>
</evidence>
<name>R7TU68_CAPTE</name>
<dbReference type="PRINTS" id="PR00722">
    <property type="entry name" value="CHYMOTRYPSIN"/>
</dbReference>
<dbReference type="EnsemblMetazoa" id="CapteT103892">
    <property type="protein sequence ID" value="CapteP103892"/>
    <property type="gene ID" value="CapteG103892"/>
</dbReference>
<gene>
    <name evidence="8" type="ORF">CAPTEDRAFT_103892</name>
</gene>
<dbReference type="OrthoDB" id="10012881at2759"/>
<dbReference type="AlphaFoldDB" id="R7TU68"/>
<proteinExistence type="inferred from homology"/>
<dbReference type="FunFam" id="2.40.10.10:FF:000077">
    <property type="entry name" value="Predicted protein"/>
    <property type="match status" value="1"/>
</dbReference>
<evidence type="ECO:0000256" key="1">
    <source>
        <dbReference type="ARBA" id="ARBA00007664"/>
    </source>
</evidence>
<dbReference type="PROSITE" id="PS50240">
    <property type="entry name" value="TRYPSIN_DOM"/>
    <property type="match status" value="1"/>
</dbReference>
<evidence type="ECO:0000313" key="8">
    <source>
        <dbReference type="EMBL" id="ELT97142.1"/>
    </source>
</evidence>
<dbReference type="InterPro" id="IPR043504">
    <property type="entry name" value="Peptidase_S1_PA_chymotrypsin"/>
</dbReference>
<dbReference type="PROSITE" id="PS00135">
    <property type="entry name" value="TRYPSIN_SER"/>
    <property type="match status" value="1"/>
</dbReference>
<keyword evidence="3 6" id="KW-0378">Hydrolase</keyword>
<evidence type="ECO:0000256" key="6">
    <source>
        <dbReference type="RuleBase" id="RU363034"/>
    </source>
</evidence>
<evidence type="ECO:0000256" key="2">
    <source>
        <dbReference type="ARBA" id="ARBA00022670"/>
    </source>
</evidence>
<dbReference type="InterPro" id="IPR001314">
    <property type="entry name" value="Peptidase_S1A"/>
</dbReference>
<dbReference type="STRING" id="283909.R7TU68"/>
<dbReference type="InterPro" id="IPR033116">
    <property type="entry name" value="TRYPSIN_SER"/>
</dbReference>
<feature type="domain" description="Peptidase S1" evidence="7">
    <location>
        <begin position="25"/>
        <end position="262"/>
    </location>
</feature>
<dbReference type="SMART" id="SM00020">
    <property type="entry name" value="Tryp_SPc"/>
    <property type="match status" value="1"/>
</dbReference>
<evidence type="ECO:0000256" key="5">
    <source>
        <dbReference type="ARBA" id="ARBA00023157"/>
    </source>
</evidence>
<accession>R7TU68</accession>
<reference evidence="8 10" key="2">
    <citation type="journal article" date="2013" name="Nature">
        <title>Insights into bilaterian evolution from three spiralian genomes.</title>
        <authorList>
            <person name="Simakov O."/>
            <person name="Marletaz F."/>
            <person name="Cho S.J."/>
            <person name="Edsinger-Gonzales E."/>
            <person name="Havlak P."/>
            <person name="Hellsten U."/>
            <person name="Kuo D.H."/>
            <person name="Larsson T."/>
            <person name="Lv J."/>
            <person name="Arendt D."/>
            <person name="Savage R."/>
            <person name="Osoegawa K."/>
            <person name="de Jong P."/>
            <person name="Grimwood J."/>
            <person name="Chapman J.A."/>
            <person name="Shapiro H."/>
            <person name="Aerts A."/>
            <person name="Otillar R.P."/>
            <person name="Terry A.Y."/>
            <person name="Boore J.L."/>
            <person name="Grigoriev I.V."/>
            <person name="Lindberg D.R."/>
            <person name="Seaver E.C."/>
            <person name="Weisblat D.A."/>
            <person name="Putnam N.H."/>
            <person name="Rokhsar D.S."/>
        </authorList>
    </citation>
    <scope>NUCLEOTIDE SEQUENCE</scope>
    <source>
        <strain evidence="8 10">I ESC-2004</strain>
    </source>
</reference>
<dbReference type="CDD" id="cd00190">
    <property type="entry name" value="Tryp_SPc"/>
    <property type="match status" value="1"/>
</dbReference>
<dbReference type="GO" id="GO:0006508">
    <property type="term" value="P:proteolysis"/>
    <property type="evidence" value="ECO:0007669"/>
    <property type="project" value="UniProtKB-KW"/>
</dbReference>